<reference evidence="1 2" key="1">
    <citation type="submission" date="2022-06" db="EMBL/GenBank/DDBJ databases">
        <title>Genomic Encyclopedia of Archaeal and Bacterial Type Strains, Phase II (KMG-II): from individual species to whole genera.</title>
        <authorList>
            <person name="Goeker M."/>
        </authorList>
    </citation>
    <scope>NUCLEOTIDE SEQUENCE [LARGE SCALE GENOMIC DNA]</scope>
    <source>
        <strain evidence="1 2">DSM 40477</strain>
    </source>
</reference>
<organism evidence="1 2">
    <name type="scientific">Streptoalloteichus tenebrarius (strain ATCC 17920 / DSM 40477 / JCM 4838 / CBS 697.72 / NBRC 16177 / NCIMB 11028 / NRRL B-12390 / A12253. 1 / ISP 5477)</name>
    <name type="common">Streptomyces tenebrarius</name>
    <dbReference type="NCBI Taxonomy" id="1933"/>
    <lineage>
        <taxon>Bacteria</taxon>
        <taxon>Bacillati</taxon>
        <taxon>Actinomycetota</taxon>
        <taxon>Actinomycetes</taxon>
        <taxon>Pseudonocardiales</taxon>
        <taxon>Pseudonocardiaceae</taxon>
        <taxon>Streptoalloteichus</taxon>
    </lineage>
</organism>
<comment type="caution">
    <text evidence="1">The sequence shown here is derived from an EMBL/GenBank/DDBJ whole genome shotgun (WGS) entry which is preliminary data.</text>
</comment>
<dbReference type="EMBL" id="JAMTCP010000020">
    <property type="protein sequence ID" value="MCP2259843.1"/>
    <property type="molecule type" value="Genomic_DNA"/>
</dbReference>
<dbReference type="Proteomes" id="UP001205311">
    <property type="component" value="Unassembled WGS sequence"/>
</dbReference>
<dbReference type="RefSeq" id="WP_253670727.1">
    <property type="nucleotide sequence ID" value="NZ_JAMTCP010000020.1"/>
</dbReference>
<protein>
    <submittedName>
        <fullName evidence="1">Uncharacterized protein</fullName>
    </submittedName>
</protein>
<proteinExistence type="predicted"/>
<evidence type="ECO:0000313" key="1">
    <source>
        <dbReference type="EMBL" id="MCP2259843.1"/>
    </source>
</evidence>
<sequence>MGGHRPGQQPARPDERVVTNEAELRAALAETFLDNADSGRHDDNDELIRQLGQWQRTRRRSG</sequence>
<accession>A0ABT1HWD9</accession>
<evidence type="ECO:0000313" key="2">
    <source>
        <dbReference type="Proteomes" id="UP001205311"/>
    </source>
</evidence>
<keyword evidence="2" id="KW-1185">Reference proteome</keyword>
<gene>
    <name evidence="1" type="ORF">LX15_003552</name>
</gene>
<name>A0ABT1HWD9_STRSD</name>